<evidence type="ECO:0000256" key="1">
    <source>
        <dbReference type="SAM" id="MobiDB-lite"/>
    </source>
</evidence>
<reference evidence="3" key="1">
    <citation type="submission" date="2013-08" db="EMBL/GenBank/DDBJ databases">
        <title>Intrasporangium oryzae NRRL B-24470.</title>
        <authorList>
            <person name="Liu H."/>
            <person name="Wang G."/>
        </authorList>
    </citation>
    <scope>NUCLEOTIDE SEQUENCE [LARGE SCALE GENOMIC DNA]</scope>
    <source>
        <strain evidence="3">Q5-1</strain>
    </source>
</reference>
<dbReference type="Proteomes" id="UP000019494">
    <property type="component" value="Unassembled WGS sequence"/>
</dbReference>
<feature type="compositionally biased region" description="Basic residues" evidence="1">
    <location>
        <begin position="158"/>
        <end position="172"/>
    </location>
</feature>
<accession>W9GKS8</accession>
<protein>
    <submittedName>
        <fullName evidence="2">Uncharacterized protein</fullName>
    </submittedName>
</protein>
<evidence type="ECO:0000313" key="3">
    <source>
        <dbReference type="Proteomes" id="UP000019494"/>
    </source>
</evidence>
<gene>
    <name evidence="2" type="ORF">N864_18485</name>
</gene>
<feature type="region of interest" description="Disordered" evidence="1">
    <location>
        <begin position="131"/>
        <end position="172"/>
    </location>
</feature>
<proteinExistence type="predicted"/>
<dbReference type="PATRIC" id="fig|584657.3.peg.1337"/>
<comment type="caution">
    <text evidence="2">The sequence shown here is derived from an EMBL/GenBank/DDBJ whole genome shotgun (WGS) entry which is preliminary data.</text>
</comment>
<sequence>MSDVPPVNASALLAEALSKSGLLWVEDADGRSWGVWHVWADDTAYIVSGPGEQALPWLPDEVRIILRSKDTGGRLLTTRAQATVVPPGTPEWTTAAELLKAARLNAIDDSLTRWAEQCTITALRPFDQPVEGPGHYTATSHRAEPVETPATTTSWRPWHWHGRQRRGTRRRR</sequence>
<evidence type="ECO:0000313" key="2">
    <source>
        <dbReference type="EMBL" id="EWT06690.1"/>
    </source>
</evidence>
<keyword evidence="3" id="KW-1185">Reference proteome</keyword>
<organism evidence="2 3">
    <name type="scientific">Intrasporangium chromatireducens Q5-1</name>
    <dbReference type="NCBI Taxonomy" id="584657"/>
    <lineage>
        <taxon>Bacteria</taxon>
        <taxon>Bacillati</taxon>
        <taxon>Actinomycetota</taxon>
        <taxon>Actinomycetes</taxon>
        <taxon>Micrococcales</taxon>
        <taxon>Intrasporangiaceae</taxon>
        <taxon>Intrasporangium</taxon>
    </lineage>
</organism>
<dbReference type="RefSeq" id="WP_034714878.1">
    <property type="nucleotide sequence ID" value="NZ_AWQS01000036.1"/>
</dbReference>
<name>W9GKS8_9MICO</name>
<dbReference type="AlphaFoldDB" id="W9GKS8"/>
<dbReference type="EMBL" id="AWQS01000036">
    <property type="protein sequence ID" value="EWT06690.1"/>
    <property type="molecule type" value="Genomic_DNA"/>
</dbReference>